<protein>
    <recommendedName>
        <fullName evidence="2">carbonic anhydrase</fullName>
        <ecNumber evidence="2">4.2.1.1</ecNumber>
    </recommendedName>
</protein>
<dbReference type="InterPro" id="IPR023561">
    <property type="entry name" value="Carbonic_anhydrase_a-class"/>
</dbReference>
<proteinExistence type="inferred from homology"/>
<evidence type="ECO:0000256" key="2">
    <source>
        <dbReference type="ARBA" id="ARBA00012925"/>
    </source>
</evidence>
<dbReference type="OMA" id="HMVHMNT"/>
<dbReference type="PANTHER" id="PTHR18952:SF134">
    <property type="entry name" value="CARBONIC ANHYDRASE 15"/>
    <property type="match status" value="1"/>
</dbReference>
<reference evidence="8" key="2">
    <citation type="submission" date="2025-09" db="UniProtKB">
        <authorList>
            <consortium name="Ensembl"/>
        </authorList>
    </citation>
    <scope>IDENTIFICATION</scope>
</reference>
<keyword evidence="6" id="KW-0456">Lyase</keyword>
<reference evidence="8" key="1">
    <citation type="submission" date="2025-08" db="UniProtKB">
        <authorList>
            <consortium name="Ensembl"/>
        </authorList>
    </citation>
    <scope>IDENTIFICATION</scope>
</reference>
<dbReference type="AlphaFoldDB" id="A0A8C5JJH4"/>
<keyword evidence="4" id="KW-0862">Zinc</keyword>
<evidence type="ECO:0000259" key="7">
    <source>
        <dbReference type="PROSITE" id="PS51144"/>
    </source>
</evidence>
<evidence type="ECO:0000256" key="4">
    <source>
        <dbReference type="ARBA" id="ARBA00022833"/>
    </source>
</evidence>
<dbReference type="Proteomes" id="UP000694408">
    <property type="component" value="Unplaced"/>
</dbReference>
<evidence type="ECO:0000313" key="8">
    <source>
        <dbReference type="Ensembl" id="ENSJHYP00000018849.1"/>
    </source>
</evidence>
<keyword evidence="3" id="KW-0479">Metal-binding</keyword>
<accession>A0A8C5JJH4</accession>
<dbReference type="SUPFAM" id="SSF51069">
    <property type="entry name" value="Carbonic anhydrase"/>
    <property type="match status" value="1"/>
</dbReference>
<dbReference type="Gene3D" id="3.10.200.10">
    <property type="entry name" value="Alpha carbonic anhydrase"/>
    <property type="match status" value="1"/>
</dbReference>
<dbReference type="Pfam" id="PF00194">
    <property type="entry name" value="Carb_anhydrase"/>
    <property type="match status" value="1"/>
</dbReference>
<organism evidence="8 9">
    <name type="scientific">Junco hyemalis</name>
    <name type="common">Dark-eyed junco</name>
    <dbReference type="NCBI Taxonomy" id="40217"/>
    <lineage>
        <taxon>Eukaryota</taxon>
        <taxon>Metazoa</taxon>
        <taxon>Chordata</taxon>
        <taxon>Craniata</taxon>
        <taxon>Vertebrata</taxon>
        <taxon>Euteleostomi</taxon>
        <taxon>Archelosauria</taxon>
        <taxon>Archosauria</taxon>
        <taxon>Dinosauria</taxon>
        <taxon>Saurischia</taxon>
        <taxon>Theropoda</taxon>
        <taxon>Coelurosauria</taxon>
        <taxon>Aves</taxon>
        <taxon>Neognathae</taxon>
        <taxon>Neoaves</taxon>
        <taxon>Telluraves</taxon>
        <taxon>Australaves</taxon>
        <taxon>Passeriformes</taxon>
        <taxon>Passerellidae</taxon>
        <taxon>Junco</taxon>
    </lineage>
</organism>
<dbReference type="PANTHER" id="PTHR18952">
    <property type="entry name" value="CARBONIC ANHYDRASE"/>
    <property type="match status" value="1"/>
</dbReference>
<evidence type="ECO:0000313" key="9">
    <source>
        <dbReference type="Proteomes" id="UP000694408"/>
    </source>
</evidence>
<evidence type="ECO:0000256" key="3">
    <source>
        <dbReference type="ARBA" id="ARBA00022723"/>
    </source>
</evidence>
<evidence type="ECO:0000256" key="1">
    <source>
        <dbReference type="ARBA" id="ARBA00010718"/>
    </source>
</evidence>
<dbReference type="SMART" id="SM01057">
    <property type="entry name" value="Carb_anhydrase"/>
    <property type="match status" value="1"/>
</dbReference>
<dbReference type="GO" id="GO:0005886">
    <property type="term" value="C:plasma membrane"/>
    <property type="evidence" value="ECO:0007669"/>
    <property type="project" value="TreeGrafter"/>
</dbReference>
<dbReference type="Ensembl" id="ENSJHYT00000022754.1">
    <property type="protein sequence ID" value="ENSJHYP00000018849.1"/>
    <property type="gene ID" value="ENSJHYG00000014338.1"/>
</dbReference>
<keyword evidence="5" id="KW-0325">Glycoprotein</keyword>
<name>A0A8C5JJH4_JUNHY</name>
<keyword evidence="9" id="KW-1185">Reference proteome</keyword>
<comment type="similarity">
    <text evidence="1">Belongs to the alpha-carbonic anhydrase family.</text>
</comment>
<dbReference type="InterPro" id="IPR036398">
    <property type="entry name" value="CA_dom_sf"/>
</dbReference>
<dbReference type="FunFam" id="3.10.200.10:FF:000003">
    <property type="entry name" value="Carbonic anhydrase 12"/>
    <property type="match status" value="1"/>
</dbReference>
<feature type="domain" description="Alpha-carbonic anhydrase" evidence="7">
    <location>
        <begin position="51"/>
        <end position="316"/>
    </location>
</feature>
<evidence type="ECO:0000256" key="5">
    <source>
        <dbReference type="ARBA" id="ARBA00023180"/>
    </source>
</evidence>
<dbReference type="PROSITE" id="PS51144">
    <property type="entry name" value="ALPHA_CA_2"/>
    <property type="match status" value="1"/>
</dbReference>
<dbReference type="EC" id="4.2.1.1" evidence="2"/>
<dbReference type="GO" id="GO:0008270">
    <property type="term" value="F:zinc ion binding"/>
    <property type="evidence" value="ECO:0007669"/>
    <property type="project" value="InterPro"/>
</dbReference>
<dbReference type="GO" id="GO:0004089">
    <property type="term" value="F:carbonate dehydratase activity"/>
    <property type="evidence" value="ECO:0007669"/>
    <property type="project" value="UniProtKB-EC"/>
</dbReference>
<dbReference type="InterPro" id="IPR001148">
    <property type="entry name" value="CA_dom"/>
</dbReference>
<evidence type="ECO:0000256" key="6">
    <source>
        <dbReference type="ARBA" id="ARBA00023239"/>
    </source>
</evidence>
<sequence>MDEAAISPCSSIGRKLSRAGEQFPWDARPGWQGQQSWLGTEPPVGFCPLLGQWWFGGCPWCPCSPSAGPSHWKELKASCGGNRQSPVNIDRRRLQRDGGLGDILFEGYDQAPPGKWRLTNNGHTGALSCCPCSDADGGGLPGRFRALQLHFHWGSPAGNGSEHTLDGRQLPMEMHIVHMNAKYQTLAEAKGHPNGLAVLGFFFQVSETTNTNYNTIVAGLRNVSHAGDSVDLASTFRLSTLLPPAARLSGYYRYQGSLTTPDCSEAVLWTVFEEPVEIGREQVLPCTAPRGSTLLKMINNFRPPQPLRSRRIFASRGATASGGLALLQWRWRRCVLFVGNGKRGKKSTLKPWLGEDFVKLNLCRGESQQAWSCPGLPL</sequence>